<feature type="compositionally biased region" description="Low complexity" evidence="5">
    <location>
        <begin position="112"/>
        <end position="159"/>
    </location>
</feature>
<keyword evidence="2 6" id="KW-0812">Transmembrane</keyword>
<keyword evidence="4 6" id="KW-0472">Membrane</keyword>
<evidence type="ECO:0000256" key="5">
    <source>
        <dbReference type="SAM" id="MobiDB-lite"/>
    </source>
</evidence>
<feature type="compositionally biased region" description="Pro residues" evidence="5">
    <location>
        <begin position="40"/>
        <end position="62"/>
    </location>
</feature>
<feature type="transmembrane region" description="Helical" evidence="6">
    <location>
        <begin position="80"/>
        <end position="101"/>
    </location>
</feature>
<dbReference type="EMBL" id="BAAAND010000012">
    <property type="protein sequence ID" value="GAA1611550.1"/>
    <property type="molecule type" value="Genomic_DNA"/>
</dbReference>
<gene>
    <name evidence="7" type="ORF">GCM10009742_73000</name>
</gene>
<accession>A0ABP4QMI9</accession>
<dbReference type="PANTHER" id="PTHR30168:SF0">
    <property type="entry name" value="INNER MEMBRANE PROTEIN"/>
    <property type="match status" value="1"/>
</dbReference>
<dbReference type="PRINTS" id="PR01217">
    <property type="entry name" value="PRICHEXTENSN"/>
</dbReference>
<comment type="subcellular location">
    <subcellularLocation>
        <location evidence="1">Membrane</location>
        <topology evidence="1">Single-pass membrane protein</topology>
    </subcellularLocation>
</comment>
<name>A0ABP4QMI9_9ACTN</name>
<sequence length="401" mass="43352">MSNQGPYGPPPGQYPPPQQYPNPGPPPQYAGPPQQYAGPPQYPGGPQYGPPPGPPNWGPPQGPGFGFSPPPPRKKSKAPFIVVPLVLLFGAVGLFVVSSILKHNGDDTTTQPEPATSAYPTEPATTSAPATTRPTQPARTTTTRTTQPTQTHTTAAPPSDNVMVTKNRIYKAGVMKSVNCREPGSRPTSLTNARKYYATVLICLDRFWPGQVKAAGGRFRPPNLMIFSGSATSPCGGGVGAGISFYCPTNQMIYMEAGSDVTFWRKNGNVSYQSDWVRMKMADTVAHEFGHHVQNMVGILTASWNLRYASSQTKALEISRRTELQASCFGNVFLGANRSSFGISGDKRYQLQWLHSHQGDEYGVQPDHGSRAVYPIWTNAGWTSRSPSSCNTFTAPASYVR</sequence>
<evidence type="ECO:0000256" key="2">
    <source>
        <dbReference type="ARBA" id="ARBA00022692"/>
    </source>
</evidence>
<feature type="region of interest" description="Disordered" evidence="5">
    <location>
        <begin position="104"/>
        <end position="160"/>
    </location>
</feature>
<dbReference type="Pfam" id="PF04228">
    <property type="entry name" value="Zn_peptidase"/>
    <property type="match status" value="1"/>
</dbReference>
<feature type="compositionally biased region" description="Pro residues" evidence="5">
    <location>
        <begin position="7"/>
        <end position="30"/>
    </location>
</feature>
<dbReference type="Proteomes" id="UP001500190">
    <property type="component" value="Unassembled WGS sequence"/>
</dbReference>
<evidence type="ECO:0000256" key="4">
    <source>
        <dbReference type="ARBA" id="ARBA00023136"/>
    </source>
</evidence>
<keyword evidence="8" id="KW-1185">Reference proteome</keyword>
<keyword evidence="3 6" id="KW-1133">Transmembrane helix</keyword>
<reference evidence="8" key="1">
    <citation type="journal article" date="2019" name="Int. J. Syst. Evol. Microbiol.">
        <title>The Global Catalogue of Microorganisms (GCM) 10K type strain sequencing project: providing services to taxonomists for standard genome sequencing and annotation.</title>
        <authorList>
            <consortium name="The Broad Institute Genomics Platform"/>
            <consortium name="The Broad Institute Genome Sequencing Center for Infectious Disease"/>
            <person name="Wu L."/>
            <person name="Ma J."/>
        </authorList>
    </citation>
    <scope>NUCLEOTIDE SEQUENCE [LARGE SCALE GENOMIC DNA]</scope>
    <source>
        <strain evidence="8">JCM 14304</strain>
    </source>
</reference>
<evidence type="ECO:0000256" key="3">
    <source>
        <dbReference type="ARBA" id="ARBA00022989"/>
    </source>
</evidence>
<proteinExistence type="predicted"/>
<dbReference type="PANTHER" id="PTHR30168">
    <property type="entry name" value="PUTATIVE MEMBRANE PROTEIN YPFJ"/>
    <property type="match status" value="1"/>
</dbReference>
<feature type="region of interest" description="Disordered" evidence="5">
    <location>
        <begin position="1"/>
        <end position="74"/>
    </location>
</feature>
<evidence type="ECO:0000256" key="6">
    <source>
        <dbReference type="SAM" id="Phobius"/>
    </source>
</evidence>
<dbReference type="RefSeq" id="WP_344200095.1">
    <property type="nucleotide sequence ID" value="NZ_BAAAND010000012.1"/>
</dbReference>
<dbReference type="SUPFAM" id="SSF81995">
    <property type="entry name" value="beta-sandwich domain of Sec23/24"/>
    <property type="match status" value="1"/>
</dbReference>
<evidence type="ECO:0000256" key="1">
    <source>
        <dbReference type="ARBA" id="ARBA00004167"/>
    </source>
</evidence>
<evidence type="ECO:0000313" key="8">
    <source>
        <dbReference type="Proteomes" id="UP001500190"/>
    </source>
</evidence>
<evidence type="ECO:0000313" key="7">
    <source>
        <dbReference type="EMBL" id="GAA1611550.1"/>
    </source>
</evidence>
<protein>
    <recommendedName>
        <fullName evidence="9">Neutral zinc metallopeptidase</fullName>
    </recommendedName>
</protein>
<evidence type="ECO:0008006" key="9">
    <source>
        <dbReference type="Google" id="ProtNLM"/>
    </source>
</evidence>
<dbReference type="InterPro" id="IPR007343">
    <property type="entry name" value="Uncharacterised_pept_Zn_put"/>
</dbReference>
<organism evidence="7 8">
    <name type="scientific">Kribbella karoonensis</name>
    <dbReference type="NCBI Taxonomy" id="324851"/>
    <lineage>
        <taxon>Bacteria</taxon>
        <taxon>Bacillati</taxon>
        <taxon>Actinomycetota</taxon>
        <taxon>Actinomycetes</taxon>
        <taxon>Propionibacteriales</taxon>
        <taxon>Kribbellaceae</taxon>
        <taxon>Kribbella</taxon>
    </lineage>
</organism>
<comment type="caution">
    <text evidence="7">The sequence shown here is derived from an EMBL/GenBank/DDBJ whole genome shotgun (WGS) entry which is preliminary data.</text>
</comment>